<dbReference type="AlphaFoldDB" id="A0A0F9JCZ8"/>
<protein>
    <submittedName>
        <fullName evidence="1">Uncharacterized protein</fullName>
    </submittedName>
</protein>
<evidence type="ECO:0000313" key="1">
    <source>
        <dbReference type="EMBL" id="KKM67674.1"/>
    </source>
</evidence>
<gene>
    <name evidence="1" type="ORF">LCGC14_1468740</name>
</gene>
<organism evidence="1">
    <name type="scientific">marine sediment metagenome</name>
    <dbReference type="NCBI Taxonomy" id="412755"/>
    <lineage>
        <taxon>unclassified sequences</taxon>
        <taxon>metagenomes</taxon>
        <taxon>ecological metagenomes</taxon>
    </lineage>
</organism>
<proteinExistence type="predicted"/>
<name>A0A0F9JCZ8_9ZZZZ</name>
<sequence length="103" mass="12456">MEEVNITIKKIKSLEKIKSIVCNDCKEYHHISKEFFKIVGITDEDLDIVINNMRDNFEEVHYNHDIEVKEMNAFPLRYNIFEYPFDYIDSVGYNWDEENTKKK</sequence>
<accession>A0A0F9JCZ8</accession>
<comment type="caution">
    <text evidence="1">The sequence shown here is derived from an EMBL/GenBank/DDBJ whole genome shotgun (WGS) entry which is preliminary data.</text>
</comment>
<reference evidence="1" key="1">
    <citation type="journal article" date="2015" name="Nature">
        <title>Complex archaea that bridge the gap between prokaryotes and eukaryotes.</title>
        <authorList>
            <person name="Spang A."/>
            <person name="Saw J.H."/>
            <person name="Jorgensen S.L."/>
            <person name="Zaremba-Niedzwiedzka K."/>
            <person name="Martijn J."/>
            <person name="Lind A.E."/>
            <person name="van Eijk R."/>
            <person name="Schleper C."/>
            <person name="Guy L."/>
            <person name="Ettema T.J."/>
        </authorList>
    </citation>
    <scope>NUCLEOTIDE SEQUENCE</scope>
</reference>
<dbReference type="EMBL" id="LAZR01010307">
    <property type="protein sequence ID" value="KKM67674.1"/>
    <property type="molecule type" value="Genomic_DNA"/>
</dbReference>